<reference evidence="19" key="1">
    <citation type="submission" date="2019-07" db="EMBL/GenBank/DDBJ databases">
        <authorList>
            <person name="De-Chao Zhang Q."/>
        </authorList>
    </citation>
    <scope>NUCLEOTIDE SEQUENCE</scope>
    <source>
        <strain evidence="19">TP-CH-4</strain>
    </source>
</reference>
<keyword evidence="10" id="KW-0418">Kinase</keyword>
<sequence length="823" mass="93428">MARKKDIYSTTKQKEPEFRELLDRYLRYWPLFVLSTLFILICSLIYLSFATPTYFSVASVIIKDEKSNGSSKDTDNFTSLGFLGGIGTNSIENELGILRSKRMMTNVVRALDLNVVYYDMEGFRTRELYKQSPFLLQLQQLDEKKLREAIRDEKNFFELTIIGTQQVQIKNLGDESILQTELNTPVTLEFATFTVRKNENYQSSKEELAPPPVTIQFKSIESIASQYQSQLIVELIDENATLIMLSMEDPLPQKARDVLNQVVFEYNREAIEDKNLIAENTAFFIDERLSIINKELDSVESGKERFKETNSLADLQLGSELIMQNASEYNIKQQEVNTQLELVTSMIRFLGSGKSELLPSNIGITDPGVQQLINEYNQLIIERNRLLVGSTENNPRVVNLESQINQLRSNLRTSFERIRTNLRISRNSLQKQAGLLGSQISEVPAQERQFREIERQQNIKEALYLFLLQKREENSLALAATGPKAKIVDQAYTLPYKISPNSNIILFASLLFGLALPVLYINSKTLLNNKVRNRNDIRKVVPTIPLVGELPHLTSDDQVFQPNNRSSMSEAFRILNNNIQHELYKSGDTGKGACFFVTSTIKGEGKTFTTINLAMTMARGGERVLVVGFDLRNPQLNQYAIDGKSLPGVSNYLKNNQEHLESLITDSKLHPNLKLLLSGPIPTNPSELLRKKKVGELFNEIRGKFDYIIVDTAPSMLVADTFIINNHSDLLLYVVRAGYTKKKMLDFVADAQADKKLTNALFILNDVKLSELGYGNKYGYTYGQERPNAIKLLRISLKDKLNYLMSLFTTSSVDKADSGTDLY</sequence>
<keyword evidence="8 16" id="KW-0812">Transmembrane</keyword>
<dbReference type="Gene3D" id="3.40.50.300">
    <property type="entry name" value="P-loop containing nucleotide triphosphate hydrolases"/>
    <property type="match status" value="1"/>
</dbReference>
<evidence type="ECO:0000256" key="12">
    <source>
        <dbReference type="ARBA" id="ARBA00022989"/>
    </source>
</evidence>
<dbReference type="Proteomes" id="UP000707206">
    <property type="component" value="Unassembled WGS sequence"/>
</dbReference>
<evidence type="ECO:0000256" key="2">
    <source>
        <dbReference type="ARBA" id="ARBA00007316"/>
    </source>
</evidence>
<keyword evidence="9" id="KW-0547">Nucleotide-binding</keyword>
<comment type="catalytic activity">
    <reaction evidence="15">
        <text>L-tyrosyl-[protein] + ATP = O-phospho-L-tyrosyl-[protein] + ADP + H(+)</text>
        <dbReference type="Rhea" id="RHEA:10596"/>
        <dbReference type="Rhea" id="RHEA-COMP:10136"/>
        <dbReference type="Rhea" id="RHEA-COMP:20101"/>
        <dbReference type="ChEBI" id="CHEBI:15378"/>
        <dbReference type="ChEBI" id="CHEBI:30616"/>
        <dbReference type="ChEBI" id="CHEBI:46858"/>
        <dbReference type="ChEBI" id="CHEBI:61978"/>
        <dbReference type="ChEBI" id="CHEBI:456216"/>
        <dbReference type="EC" id="2.7.10.2"/>
    </reaction>
</comment>
<keyword evidence="7 19" id="KW-0808">Transferase</keyword>
<dbReference type="AlphaFoldDB" id="A0A967AY88"/>
<evidence type="ECO:0000259" key="17">
    <source>
        <dbReference type="Pfam" id="PF02706"/>
    </source>
</evidence>
<comment type="similarity">
    <text evidence="3">Belongs to the etk/wzc family.</text>
</comment>
<evidence type="ECO:0000256" key="6">
    <source>
        <dbReference type="ARBA" id="ARBA00022519"/>
    </source>
</evidence>
<evidence type="ECO:0000256" key="13">
    <source>
        <dbReference type="ARBA" id="ARBA00023136"/>
    </source>
</evidence>
<name>A0A967AY88_9FLAO</name>
<evidence type="ECO:0000256" key="1">
    <source>
        <dbReference type="ARBA" id="ARBA00004429"/>
    </source>
</evidence>
<dbReference type="InterPro" id="IPR050445">
    <property type="entry name" value="Bact_polysacc_biosynth/exp"/>
</dbReference>
<keyword evidence="12 16" id="KW-1133">Transmembrane helix</keyword>
<evidence type="ECO:0000256" key="9">
    <source>
        <dbReference type="ARBA" id="ARBA00022741"/>
    </source>
</evidence>
<gene>
    <name evidence="19" type="ORF">FK220_018640</name>
</gene>
<evidence type="ECO:0000256" key="8">
    <source>
        <dbReference type="ARBA" id="ARBA00022692"/>
    </source>
</evidence>
<evidence type="ECO:0000256" key="14">
    <source>
        <dbReference type="ARBA" id="ARBA00023137"/>
    </source>
</evidence>
<dbReference type="Pfam" id="PF02706">
    <property type="entry name" value="Wzz"/>
    <property type="match status" value="1"/>
</dbReference>
<comment type="subcellular location">
    <subcellularLocation>
        <location evidence="1">Cell inner membrane</location>
        <topology evidence="1">Multi-pass membrane protein</topology>
    </subcellularLocation>
</comment>
<comment type="caution">
    <text evidence="19">The sequence shown here is derived from an EMBL/GenBank/DDBJ whole genome shotgun (WGS) entry which is preliminary data.</text>
</comment>
<dbReference type="EMBL" id="VIKU02000008">
    <property type="protein sequence ID" value="NHF61378.1"/>
    <property type="molecule type" value="Genomic_DNA"/>
</dbReference>
<dbReference type="InterPro" id="IPR025669">
    <property type="entry name" value="AAA_dom"/>
</dbReference>
<dbReference type="Pfam" id="PF13614">
    <property type="entry name" value="AAA_31"/>
    <property type="match status" value="1"/>
</dbReference>
<dbReference type="GO" id="GO:0004715">
    <property type="term" value="F:non-membrane spanning protein tyrosine kinase activity"/>
    <property type="evidence" value="ECO:0007669"/>
    <property type="project" value="UniProtKB-EC"/>
</dbReference>
<dbReference type="GO" id="GO:0005886">
    <property type="term" value="C:plasma membrane"/>
    <property type="evidence" value="ECO:0007669"/>
    <property type="project" value="UniProtKB-SubCell"/>
</dbReference>
<evidence type="ECO:0000313" key="20">
    <source>
        <dbReference type="Proteomes" id="UP000707206"/>
    </source>
</evidence>
<dbReference type="GO" id="GO:0005524">
    <property type="term" value="F:ATP binding"/>
    <property type="evidence" value="ECO:0007669"/>
    <property type="project" value="UniProtKB-KW"/>
</dbReference>
<dbReference type="EC" id="2.7.10.2" evidence="4"/>
<feature type="domain" description="AAA" evidence="18">
    <location>
        <begin position="603"/>
        <end position="724"/>
    </location>
</feature>
<proteinExistence type="inferred from homology"/>
<dbReference type="InterPro" id="IPR003856">
    <property type="entry name" value="LPS_length_determ_N"/>
</dbReference>
<evidence type="ECO:0000259" key="18">
    <source>
        <dbReference type="Pfam" id="PF13614"/>
    </source>
</evidence>
<evidence type="ECO:0000256" key="4">
    <source>
        <dbReference type="ARBA" id="ARBA00011903"/>
    </source>
</evidence>
<evidence type="ECO:0000256" key="3">
    <source>
        <dbReference type="ARBA" id="ARBA00008883"/>
    </source>
</evidence>
<keyword evidence="14" id="KW-0829">Tyrosine-protein kinase</keyword>
<evidence type="ECO:0000256" key="15">
    <source>
        <dbReference type="ARBA" id="ARBA00051245"/>
    </source>
</evidence>
<keyword evidence="5" id="KW-1003">Cell membrane</keyword>
<keyword evidence="6" id="KW-0997">Cell inner membrane</keyword>
<dbReference type="NCBIfam" id="TIGR01007">
    <property type="entry name" value="eps_fam"/>
    <property type="match status" value="1"/>
</dbReference>
<dbReference type="PANTHER" id="PTHR32309">
    <property type="entry name" value="TYROSINE-PROTEIN KINASE"/>
    <property type="match status" value="1"/>
</dbReference>
<evidence type="ECO:0000313" key="19">
    <source>
        <dbReference type="EMBL" id="NHF61378.1"/>
    </source>
</evidence>
<keyword evidence="11" id="KW-0067">ATP-binding</keyword>
<dbReference type="PANTHER" id="PTHR32309:SF13">
    <property type="entry name" value="FERRIC ENTEROBACTIN TRANSPORT PROTEIN FEPE"/>
    <property type="match status" value="1"/>
</dbReference>
<reference evidence="19" key="2">
    <citation type="submission" date="2020-03" db="EMBL/GenBank/DDBJ databases">
        <title>Flavobacteriaceae bacterium strain TP-CH-4, a member of the family Flavobacteriaceae isolated from a deep-sea seamount.</title>
        <authorList>
            <person name="Zhang D.-C."/>
        </authorList>
    </citation>
    <scope>NUCLEOTIDE SEQUENCE</scope>
    <source>
        <strain evidence="19">TP-CH-4</strain>
    </source>
</reference>
<keyword evidence="13 16" id="KW-0472">Membrane</keyword>
<protein>
    <recommendedName>
        <fullName evidence="4">non-specific protein-tyrosine kinase</fullName>
        <ecNumber evidence="4">2.7.10.2</ecNumber>
    </recommendedName>
</protein>
<feature type="transmembrane region" description="Helical" evidence="16">
    <location>
        <begin position="28"/>
        <end position="49"/>
    </location>
</feature>
<evidence type="ECO:0000256" key="5">
    <source>
        <dbReference type="ARBA" id="ARBA00022475"/>
    </source>
</evidence>
<organism evidence="19 20">
    <name type="scientific">Pelagihabitans pacificus</name>
    <dbReference type="NCBI Taxonomy" id="2696054"/>
    <lineage>
        <taxon>Bacteria</taxon>
        <taxon>Pseudomonadati</taxon>
        <taxon>Bacteroidota</taxon>
        <taxon>Flavobacteriia</taxon>
        <taxon>Flavobacteriales</taxon>
        <taxon>Flavobacteriaceae</taxon>
        <taxon>Pelagihabitans</taxon>
    </lineage>
</organism>
<feature type="domain" description="Polysaccharide chain length determinant N-terminal" evidence="17">
    <location>
        <begin position="18"/>
        <end position="110"/>
    </location>
</feature>
<evidence type="ECO:0000256" key="10">
    <source>
        <dbReference type="ARBA" id="ARBA00022777"/>
    </source>
</evidence>
<accession>A0A967AY88</accession>
<evidence type="ECO:0000256" key="16">
    <source>
        <dbReference type="SAM" id="Phobius"/>
    </source>
</evidence>
<evidence type="ECO:0000256" key="11">
    <source>
        <dbReference type="ARBA" id="ARBA00022840"/>
    </source>
</evidence>
<comment type="similarity">
    <text evidence="2">Belongs to the CpsD/CapB family.</text>
</comment>
<dbReference type="InterPro" id="IPR005702">
    <property type="entry name" value="Wzc-like_C"/>
</dbReference>
<keyword evidence="20" id="KW-1185">Reference proteome</keyword>
<dbReference type="InterPro" id="IPR027417">
    <property type="entry name" value="P-loop_NTPase"/>
</dbReference>
<dbReference type="CDD" id="cd05387">
    <property type="entry name" value="BY-kinase"/>
    <property type="match status" value="1"/>
</dbReference>
<evidence type="ECO:0000256" key="7">
    <source>
        <dbReference type="ARBA" id="ARBA00022679"/>
    </source>
</evidence>
<dbReference type="SUPFAM" id="SSF52540">
    <property type="entry name" value="P-loop containing nucleoside triphosphate hydrolases"/>
    <property type="match status" value="1"/>
</dbReference>